<proteinExistence type="predicted"/>
<keyword evidence="3" id="KW-1185">Reference proteome</keyword>
<reference evidence="2" key="1">
    <citation type="submission" date="2023-03" db="EMBL/GenBank/DDBJ databases">
        <title>Multiphase analysis and comparison of six strains from genera Psychromarinibacter, Lutimaribacter, and Maritimibacter, including a novel species: Psychromarinibacter sediminicola sp. nov.</title>
        <authorList>
            <person name="Wang Y.-H."/>
            <person name="Ye M.-Q."/>
            <person name="Du Z.-J."/>
        </authorList>
    </citation>
    <scope>NUCLEOTIDE SEQUENCE</scope>
    <source>
        <strain evidence="2">C21-152</strain>
    </source>
</reference>
<feature type="transmembrane region" description="Helical" evidence="1">
    <location>
        <begin position="131"/>
        <end position="153"/>
    </location>
</feature>
<evidence type="ECO:0008006" key="4">
    <source>
        <dbReference type="Google" id="ProtNLM"/>
    </source>
</evidence>
<comment type="caution">
    <text evidence="2">The sequence shown here is derived from an EMBL/GenBank/DDBJ whole genome shotgun (WGS) entry which is preliminary data.</text>
</comment>
<dbReference type="AlphaFoldDB" id="A0AAE3TA08"/>
<dbReference type="EMBL" id="JARGYC010000048">
    <property type="protein sequence ID" value="MDF0602363.1"/>
    <property type="molecule type" value="Genomic_DNA"/>
</dbReference>
<protein>
    <recommendedName>
        <fullName evidence="4">DUF3592 domain-containing protein</fullName>
    </recommendedName>
</protein>
<evidence type="ECO:0000313" key="3">
    <source>
        <dbReference type="Proteomes" id="UP001220964"/>
    </source>
</evidence>
<keyword evidence="1" id="KW-1133">Transmembrane helix</keyword>
<accession>A0AAE3TA08</accession>
<sequence>MRHTQLFFWREHPDGRREVSWRTWVLIWLLPVLFLGAAVLMLAWEGYRHLATVPAQGEVVRVYAWEGDTIFDRGMANYGPVFRYTWSDGQETEASVGMSHPDWNFEIGSVREIRYFPDRKTNVVLPGAVNFYAGLIIGGIGLVLLLPALLATWRLRRWQGAAA</sequence>
<dbReference type="RefSeq" id="WP_275568492.1">
    <property type="nucleotide sequence ID" value="NZ_JARGYC010000048.1"/>
</dbReference>
<keyword evidence="1" id="KW-0472">Membrane</keyword>
<gene>
    <name evidence="2" type="ORF">P1J78_16615</name>
</gene>
<name>A0AAE3TA08_9RHOB</name>
<feature type="transmembrane region" description="Helical" evidence="1">
    <location>
        <begin position="21"/>
        <end position="44"/>
    </location>
</feature>
<dbReference type="Proteomes" id="UP001220964">
    <property type="component" value="Unassembled WGS sequence"/>
</dbReference>
<evidence type="ECO:0000256" key="1">
    <source>
        <dbReference type="SAM" id="Phobius"/>
    </source>
</evidence>
<keyword evidence="1" id="KW-0812">Transmembrane</keyword>
<organism evidence="2 3">
    <name type="scientific">Psychromarinibacter sediminicola</name>
    <dbReference type="NCBI Taxonomy" id="3033385"/>
    <lineage>
        <taxon>Bacteria</taxon>
        <taxon>Pseudomonadati</taxon>
        <taxon>Pseudomonadota</taxon>
        <taxon>Alphaproteobacteria</taxon>
        <taxon>Rhodobacterales</taxon>
        <taxon>Paracoccaceae</taxon>
        <taxon>Psychromarinibacter</taxon>
    </lineage>
</organism>
<evidence type="ECO:0000313" key="2">
    <source>
        <dbReference type="EMBL" id="MDF0602363.1"/>
    </source>
</evidence>